<sequence length="132" mass="15048">MDTPSPVLVREAPSRRRRDRESRGKQTSKTLAENQRGFFFSHSGLVPDATRPQQLMLKLPKLHRGGNRLTKDRIREGKGLYGIKEEIFLSIPCILGRNGVSDVVKVNLNSEEEALFRKSASTLWDVQKDLQF</sequence>
<keyword evidence="6" id="KW-1185">Reference proteome</keyword>
<dbReference type="InterPro" id="IPR015955">
    <property type="entry name" value="Lactate_DH/Glyco_Ohase_4_C"/>
</dbReference>
<keyword evidence="2" id="KW-0963">Cytoplasm</keyword>
<evidence type="ECO:0000256" key="3">
    <source>
        <dbReference type="SAM" id="MobiDB-lite"/>
    </source>
</evidence>
<name>A0A9L0S129_HORSE</name>
<accession>A0A9L0S129</accession>
<protein>
    <submittedName>
        <fullName evidence="5">Lactate dehydrogenase C</fullName>
    </submittedName>
</protein>
<comment type="subcellular location">
    <subcellularLocation>
        <location evidence="1">Cytoplasm</location>
    </subcellularLocation>
</comment>
<evidence type="ECO:0000313" key="5">
    <source>
        <dbReference type="Ensembl" id="ENSECAP00000069810.1"/>
    </source>
</evidence>
<feature type="region of interest" description="Disordered" evidence="3">
    <location>
        <begin position="1"/>
        <end position="34"/>
    </location>
</feature>
<dbReference type="GeneTree" id="ENSGT00940000161479"/>
<evidence type="ECO:0000256" key="2">
    <source>
        <dbReference type="ARBA" id="ARBA00022490"/>
    </source>
</evidence>
<feature type="domain" description="Lactate/malate dehydrogenase C-terminal" evidence="4">
    <location>
        <begin position="77"/>
        <end position="125"/>
    </location>
</feature>
<dbReference type="AlphaFoldDB" id="A0A9L0S129"/>
<dbReference type="SUPFAM" id="SSF56327">
    <property type="entry name" value="LDH C-terminal domain-like"/>
    <property type="match status" value="1"/>
</dbReference>
<dbReference type="PANTHER" id="PTHR43128">
    <property type="entry name" value="L-2-HYDROXYCARBOXYLATE DEHYDROGENASE (NAD(P)(+))"/>
    <property type="match status" value="1"/>
</dbReference>
<dbReference type="Proteomes" id="UP000002281">
    <property type="component" value="Chromosome 7"/>
</dbReference>
<dbReference type="Ensembl" id="ENSECAT00000096107.1">
    <property type="protein sequence ID" value="ENSECAP00000069810.1"/>
    <property type="gene ID" value="ENSECAG00000022126.4"/>
</dbReference>
<dbReference type="PANTHER" id="PTHR43128:SF5">
    <property type="entry name" value="L-LACTATE DEHYDROGENASE C CHAIN"/>
    <property type="match status" value="1"/>
</dbReference>
<organism evidence="5 6">
    <name type="scientific">Equus caballus</name>
    <name type="common">Horse</name>
    <dbReference type="NCBI Taxonomy" id="9796"/>
    <lineage>
        <taxon>Eukaryota</taxon>
        <taxon>Metazoa</taxon>
        <taxon>Chordata</taxon>
        <taxon>Craniata</taxon>
        <taxon>Vertebrata</taxon>
        <taxon>Euteleostomi</taxon>
        <taxon>Mammalia</taxon>
        <taxon>Eutheria</taxon>
        <taxon>Laurasiatheria</taxon>
        <taxon>Perissodactyla</taxon>
        <taxon>Equidae</taxon>
        <taxon>Equus</taxon>
    </lineage>
</organism>
<gene>
    <name evidence="5" type="primary">LDHC</name>
</gene>
<evidence type="ECO:0000313" key="6">
    <source>
        <dbReference type="Proteomes" id="UP000002281"/>
    </source>
</evidence>
<evidence type="ECO:0000259" key="4">
    <source>
        <dbReference type="Pfam" id="PF02866"/>
    </source>
</evidence>
<proteinExistence type="predicted"/>
<evidence type="ECO:0000256" key="1">
    <source>
        <dbReference type="ARBA" id="ARBA00004496"/>
    </source>
</evidence>
<reference evidence="5 6" key="1">
    <citation type="journal article" date="2009" name="Science">
        <title>Genome sequence, comparative analysis, and population genetics of the domestic horse.</title>
        <authorList>
            <consortium name="Broad Institute Genome Sequencing Platform"/>
            <consortium name="Broad Institute Whole Genome Assembly Team"/>
            <person name="Wade C.M."/>
            <person name="Giulotto E."/>
            <person name="Sigurdsson S."/>
            <person name="Zoli M."/>
            <person name="Gnerre S."/>
            <person name="Imsland F."/>
            <person name="Lear T.L."/>
            <person name="Adelson D.L."/>
            <person name="Bailey E."/>
            <person name="Bellone R.R."/>
            <person name="Bloecker H."/>
            <person name="Distl O."/>
            <person name="Edgar R.C."/>
            <person name="Garber M."/>
            <person name="Leeb T."/>
            <person name="Mauceli E."/>
            <person name="MacLeod J.N."/>
            <person name="Penedo M.C.T."/>
            <person name="Raison J.M."/>
            <person name="Sharpe T."/>
            <person name="Vogel J."/>
            <person name="Andersson L."/>
            <person name="Antczak D.F."/>
            <person name="Biagi T."/>
            <person name="Binns M.M."/>
            <person name="Chowdhary B.P."/>
            <person name="Coleman S.J."/>
            <person name="Della Valle G."/>
            <person name="Fryc S."/>
            <person name="Guerin G."/>
            <person name="Hasegawa T."/>
            <person name="Hill E.W."/>
            <person name="Jurka J."/>
            <person name="Kiialainen A."/>
            <person name="Lindgren G."/>
            <person name="Liu J."/>
            <person name="Magnani E."/>
            <person name="Mickelson J.R."/>
            <person name="Murray J."/>
            <person name="Nergadze S.G."/>
            <person name="Onofrio R."/>
            <person name="Pedroni S."/>
            <person name="Piras M.F."/>
            <person name="Raudsepp T."/>
            <person name="Rocchi M."/>
            <person name="Roeed K.H."/>
            <person name="Ryder O.A."/>
            <person name="Searle S."/>
            <person name="Skow L."/>
            <person name="Swinburne J.E."/>
            <person name="Syvaenen A.C."/>
            <person name="Tozaki T."/>
            <person name="Valberg S.J."/>
            <person name="Vaudin M."/>
            <person name="White J.R."/>
            <person name="Zody M.C."/>
            <person name="Lander E.S."/>
            <person name="Lindblad-Toh K."/>
        </authorList>
    </citation>
    <scope>NUCLEOTIDE SEQUENCE [LARGE SCALE GENOMIC DNA]</scope>
    <source>
        <strain evidence="5 6">Thoroughbred</strain>
    </source>
</reference>
<dbReference type="InterPro" id="IPR022383">
    <property type="entry name" value="Lactate/malate_DH_C"/>
</dbReference>
<dbReference type="Gene3D" id="3.90.110.10">
    <property type="entry name" value="Lactate dehydrogenase/glycoside hydrolase, family 4, C-terminal"/>
    <property type="match status" value="1"/>
</dbReference>
<reference evidence="5" key="3">
    <citation type="submission" date="2025-09" db="UniProtKB">
        <authorList>
            <consortium name="Ensembl"/>
        </authorList>
    </citation>
    <scope>IDENTIFICATION</scope>
    <source>
        <strain evidence="5">Thoroughbred</strain>
    </source>
</reference>
<dbReference type="GO" id="GO:0016616">
    <property type="term" value="F:oxidoreductase activity, acting on the CH-OH group of donors, NAD or NADP as acceptor"/>
    <property type="evidence" value="ECO:0007669"/>
    <property type="project" value="InterPro"/>
</dbReference>
<dbReference type="Pfam" id="PF02866">
    <property type="entry name" value="Ldh_1_C"/>
    <property type="match status" value="1"/>
</dbReference>
<dbReference type="GO" id="GO:0005737">
    <property type="term" value="C:cytoplasm"/>
    <property type="evidence" value="ECO:0007669"/>
    <property type="project" value="UniProtKB-SubCell"/>
</dbReference>
<reference evidence="5" key="2">
    <citation type="submission" date="2025-08" db="UniProtKB">
        <authorList>
            <consortium name="Ensembl"/>
        </authorList>
    </citation>
    <scope>IDENTIFICATION</scope>
    <source>
        <strain evidence="5">Thoroughbred</strain>
    </source>
</reference>